<dbReference type="EMBL" id="VCEJ01000002">
    <property type="protein sequence ID" value="TLV02150.1"/>
    <property type="molecule type" value="Genomic_DNA"/>
</dbReference>
<dbReference type="InterPro" id="IPR009097">
    <property type="entry name" value="Cyclic_Pdiesterase"/>
</dbReference>
<dbReference type="RefSeq" id="WP_138363359.1">
    <property type="nucleotide sequence ID" value="NZ_VCEJ01000002.1"/>
</dbReference>
<dbReference type="SUPFAM" id="SSF55144">
    <property type="entry name" value="LigT-like"/>
    <property type="match status" value="1"/>
</dbReference>
<name>A0A5R9L1J4_9BACT</name>
<keyword evidence="2" id="KW-1185">Reference proteome</keyword>
<proteinExistence type="predicted"/>
<accession>A0A5R9L1J4</accession>
<sequence length="215" mass="25047">MKSAHINNNHWNTLVNIRYHMYEYLLVFSCDKVTEALIHNVKRYFEDNYGCHYAANLIPHLTLFKCTIHENKVDRIIQGFSKVAKHASPLQIDLTQFNKYEHGTFYVDLASKSSDHVLDLVRKLRNEVGTHVKQWAPAEYIFSEDPHFTVARNMTASQIEKAVMDWLYREFQASFQATEMKLLRRSLIHGAKYETVATFPLLGLPDGQYMQGSLF</sequence>
<dbReference type="Pfam" id="PF13563">
    <property type="entry name" value="2_5_RNA_ligase2"/>
    <property type="match status" value="1"/>
</dbReference>
<evidence type="ECO:0000313" key="2">
    <source>
        <dbReference type="Proteomes" id="UP000306402"/>
    </source>
</evidence>
<organism evidence="1 2">
    <name type="scientific">Dyadobacter luticola</name>
    <dbReference type="NCBI Taxonomy" id="1979387"/>
    <lineage>
        <taxon>Bacteria</taxon>
        <taxon>Pseudomonadati</taxon>
        <taxon>Bacteroidota</taxon>
        <taxon>Cytophagia</taxon>
        <taxon>Cytophagales</taxon>
        <taxon>Spirosomataceae</taxon>
        <taxon>Dyadobacter</taxon>
    </lineage>
</organism>
<comment type="caution">
    <text evidence="1">The sequence shown here is derived from an EMBL/GenBank/DDBJ whole genome shotgun (WGS) entry which is preliminary data.</text>
</comment>
<reference evidence="1 2" key="1">
    <citation type="submission" date="2019-05" db="EMBL/GenBank/DDBJ databases">
        <authorList>
            <person name="Qu J.-H."/>
        </authorList>
    </citation>
    <scope>NUCLEOTIDE SEQUENCE [LARGE SCALE GENOMIC DNA]</scope>
    <source>
        <strain evidence="1 2">T17</strain>
    </source>
</reference>
<gene>
    <name evidence="1" type="ORF">FEN17_00465</name>
</gene>
<protein>
    <submittedName>
        <fullName evidence="1">2'-5' RNA ligase family protein</fullName>
    </submittedName>
</protein>
<evidence type="ECO:0000313" key="1">
    <source>
        <dbReference type="EMBL" id="TLV02150.1"/>
    </source>
</evidence>
<dbReference type="AlphaFoldDB" id="A0A5R9L1J4"/>
<dbReference type="Proteomes" id="UP000306402">
    <property type="component" value="Unassembled WGS sequence"/>
</dbReference>
<keyword evidence="1" id="KW-0436">Ligase</keyword>
<dbReference type="OrthoDB" id="1351981at2"/>
<dbReference type="GO" id="GO:0016874">
    <property type="term" value="F:ligase activity"/>
    <property type="evidence" value="ECO:0007669"/>
    <property type="project" value="UniProtKB-KW"/>
</dbReference>
<dbReference type="Gene3D" id="3.90.1140.10">
    <property type="entry name" value="Cyclic phosphodiesterase"/>
    <property type="match status" value="1"/>
</dbReference>